<dbReference type="HOGENOM" id="CLU_2208264_0_0_6"/>
<proteinExistence type="predicted"/>
<dbReference type="Proteomes" id="UP000000753">
    <property type="component" value="Chromosome"/>
</dbReference>
<evidence type="ECO:0000313" key="3">
    <source>
        <dbReference type="Proteomes" id="UP000000753"/>
    </source>
</evidence>
<evidence type="ECO:0000313" key="2">
    <source>
        <dbReference type="EMBL" id="ACJ27462.1"/>
    </source>
</evidence>
<feature type="transmembrane region" description="Helical" evidence="1">
    <location>
        <begin position="87"/>
        <end position="105"/>
    </location>
</feature>
<reference evidence="2 3" key="1">
    <citation type="journal article" date="2008" name="PLoS ONE">
        <title>Environmental adaptation: genomic analysis of the piezotolerant and psychrotolerant deep-sea iron reducing bacterium Shewanella piezotolerans WP3.</title>
        <authorList>
            <person name="Wang F."/>
            <person name="Wang J."/>
            <person name="Jian H."/>
            <person name="Zhang B."/>
            <person name="Li S."/>
            <person name="Wang F."/>
            <person name="Zeng X."/>
            <person name="Gao L."/>
            <person name="Bartlett D.H."/>
            <person name="Yu J."/>
            <person name="Hu S."/>
            <person name="Xiao X."/>
        </authorList>
    </citation>
    <scope>NUCLEOTIDE SEQUENCE [LARGE SCALE GENOMIC DNA]</scope>
    <source>
        <strain evidence="3">WP3 / JCM 13877</strain>
    </source>
</reference>
<organism evidence="2 3">
    <name type="scientific">Shewanella piezotolerans (strain WP3 / JCM 13877)</name>
    <dbReference type="NCBI Taxonomy" id="225849"/>
    <lineage>
        <taxon>Bacteria</taxon>
        <taxon>Pseudomonadati</taxon>
        <taxon>Pseudomonadota</taxon>
        <taxon>Gammaproteobacteria</taxon>
        <taxon>Alteromonadales</taxon>
        <taxon>Shewanellaceae</taxon>
        <taxon>Shewanella</taxon>
    </lineage>
</organism>
<name>B8CII6_SHEPW</name>
<dbReference type="OrthoDB" id="6267507at2"/>
<gene>
    <name evidence="2" type="ordered locus">swp_0643</name>
</gene>
<keyword evidence="1" id="KW-0472">Membrane</keyword>
<feature type="transmembrane region" description="Helical" evidence="1">
    <location>
        <begin position="6"/>
        <end position="23"/>
    </location>
</feature>
<sequence length="106" mass="11976">MSVLALGFVVLFIGIAFMGLPELNRTLKQHDRQQWDSLLGSQGRFMASFDRLTLFFWTLGRGFEISDNIDIQYAGHQAFKQATRVKYTILLGTSLIIIGFVISLFG</sequence>
<dbReference type="eggNOG" id="ENOG5032QHD">
    <property type="taxonomic scope" value="Bacteria"/>
</dbReference>
<dbReference type="RefSeq" id="WP_020910843.1">
    <property type="nucleotide sequence ID" value="NC_011566.1"/>
</dbReference>
<dbReference type="AlphaFoldDB" id="B8CII6"/>
<evidence type="ECO:0000256" key="1">
    <source>
        <dbReference type="SAM" id="Phobius"/>
    </source>
</evidence>
<keyword evidence="1" id="KW-0812">Transmembrane</keyword>
<keyword evidence="1" id="KW-1133">Transmembrane helix</keyword>
<dbReference type="KEGG" id="swp:swp_0643"/>
<accession>B8CII6</accession>
<dbReference type="EMBL" id="CP000472">
    <property type="protein sequence ID" value="ACJ27462.1"/>
    <property type="molecule type" value="Genomic_DNA"/>
</dbReference>
<keyword evidence="3" id="KW-1185">Reference proteome</keyword>
<protein>
    <submittedName>
        <fullName evidence="2">Uncharacterized protein</fullName>
    </submittedName>
</protein>